<dbReference type="AlphaFoldDB" id="A0A183PHI3"/>
<evidence type="ECO:0000313" key="2">
    <source>
        <dbReference type="EMBL" id="VDP64393.1"/>
    </source>
</evidence>
<sequence>VPETAKKDTCEDVRFNGYKFTGQLRPAKKTPKREVKSSIEFPDYAITGIPVSERQAKSSHNIVALDDDEIECMRVTGKLAREVLEEAVKAVKVGVTTDEIDRVVHEACIERECYPSPLNYFNFPKSCCTSVNEVICHGIPDMRPLRNGDILNSKFLKVAQIICSIGFYCGFYLDIPSVILYSLLISICLLYLDCLPIVLFLLGISVL</sequence>
<accession>A0A183PHI3</accession>
<dbReference type="Pfam" id="PF00557">
    <property type="entry name" value="Peptidase_M24"/>
    <property type="match status" value="1"/>
</dbReference>
<evidence type="ECO:0000313" key="3">
    <source>
        <dbReference type="Proteomes" id="UP000269396"/>
    </source>
</evidence>
<dbReference type="InterPro" id="IPR000994">
    <property type="entry name" value="Pept_M24"/>
</dbReference>
<gene>
    <name evidence="2" type="ORF">SMTD_LOCUS13819</name>
</gene>
<dbReference type="EMBL" id="UZAL01033929">
    <property type="protein sequence ID" value="VDP64393.1"/>
    <property type="molecule type" value="Genomic_DNA"/>
</dbReference>
<evidence type="ECO:0000259" key="1">
    <source>
        <dbReference type="Pfam" id="PF00557"/>
    </source>
</evidence>
<dbReference type="Gene3D" id="3.90.230.10">
    <property type="entry name" value="Creatinase/methionine aminopeptidase superfamily"/>
    <property type="match status" value="1"/>
</dbReference>
<dbReference type="Proteomes" id="UP000269396">
    <property type="component" value="Unassembled WGS sequence"/>
</dbReference>
<feature type="domain" description="Peptidase M24" evidence="1">
    <location>
        <begin position="71"/>
        <end position="153"/>
    </location>
</feature>
<proteinExistence type="predicted"/>
<name>A0A183PHI3_9TREM</name>
<dbReference type="GO" id="GO:0070006">
    <property type="term" value="F:metalloaminopeptidase activity"/>
    <property type="evidence" value="ECO:0007669"/>
    <property type="project" value="TreeGrafter"/>
</dbReference>
<protein>
    <recommendedName>
        <fullName evidence="1">Peptidase M24 domain-containing protein</fullName>
    </recommendedName>
</protein>
<reference evidence="2 3" key="1">
    <citation type="submission" date="2018-11" db="EMBL/GenBank/DDBJ databases">
        <authorList>
            <consortium name="Pathogen Informatics"/>
        </authorList>
    </citation>
    <scope>NUCLEOTIDE SEQUENCE [LARGE SCALE GENOMIC DNA]</scope>
    <source>
        <strain>Denwood</strain>
        <strain evidence="3">Zambia</strain>
    </source>
</reference>
<dbReference type="InterPro" id="IPR036005">
    <property type="entry name" value="Creatinase/aminopeptidase-like"/>
</dbReference>
<keyword evidence="3" id="KW-1185">Reference proteome</keyword>
<dbReference type="STRING" id="31246.A0A183PHI3"/>
<dbReference type="PANTHER" id="PTHR43330">
    <property type="entry name" value="METHIONINE AMINOPEPTIDASE"/>
    <property type="match status" value="1"/>
</dbReference>
<organism evidence="2 3">
    <name type="scientific">Schistosoma mattheei</name>
    <dbReference type="NCBI Taxonomy" id="31246"/>
    <lineage>
        <taxon>Eukaryota</taxon>
        <taxon>Metazoa</taxon>
        <taxon>Spiralia</taxon>
        <taxon>Lophotrochozoa</taxon>
        <taxon>Platyhelminthes</taxon>
        <taxon>Trematoda</taxon>
        <taxon>Digenea</taxon>
        <taxon>Strigeidida</taxon>
        <taxon>Schistosomatoidea</taxon>
        <taxon>Schistosomatidae</taxon>
        <taxon>Schistosoma</taxon>
    </lineage>
</organism>
<dbReference type="SUPFAM" id="SSF55920">
    <property type="entry name" value="Creatinase/aminopeptidase"/>
    <property type="match status" value="1"/>
</dbReference>
<dbReference type="PANTHER" id="PTHR43330:SF7">
    <property type="entry name" value="METHIONINE AMINOPEPTIDASE 1"/>
    <property type="match status" value="1"/>
</dbReference>
<dbReference type="GO" id="GO:0005829">
    <property type="term" value="C:cytosol"/>
    <property type="evidence" value="ECO:0007669"/>
    <property type="project" value="TreeGrafter"/>
</dbReference>
<feature type="non-terminal residue" evidence="2">
    <location>
        <position position="1"/>
    </location>
</feature>